<organism evidence="4 5">
    <name type="scientific">Ephemerocybe angulata</name>
    <dbReference type="NCBI Taxonomy" id="980116"/>
    <lineage>
        <taxon>Eukaryota</taxon>
        <taxon>Fungi</taxon>
        <taxon>Dikarya</taxon>
        <taxon>Basidiomycota</taxon>
        <taxon>Agaricomycotina</taxon>
        <taxon>Agaricomycetes</taxon>
        <taxon>Agaricomycetidae</taxon>
        <taxon>Agaricales</taxon>
        <taxon>Agaricineae</taxon>
        <taxon>Psathyrellaceae</taxon>
        <taxon>Ephemerocybe</taxon>
    </lineage>
</organism>
<evidence type="ECO:0000313" key="5">
    <source>
        <dbReference type="Proteomes" id="UP000521943"/>
    </source>
</evidence>
<evidence type="ECO:0000256" key="1">
    <source>
        <dbReference type="ARBA" id="ARBA00022723"/>
    </source>
</evidence>
<keyword evidence="2" id="KW-0186">Copper</keyword>
<dbReference type="AlphaFoldDB" id="A0A8H6HKA3"/>
<dbReference type="PANTHER" id="PTHR11474">
    <property type="entry name" value="TYROSINASE FAMILY MEMBER"/>
    <property type="match status" value="1"/>
</dbReference>
<dbReference type="SUPFAM" id="SSF48056">
    <property type="entry name" value="Di-copper centre-containing domain"/>
    <property type="match status" value="1"/>
</dbReference>
<dbReference type="PANTHER" id="PTHR11474:SF126">
    <property type="entry name" value="TYROSINASE-LIKE PROTEIN TYR-1-RELATED"/>
    <property type="match status" value="1"/>
</dbReference>
<sequence>MSEWSSSAAMVLLSVAVASMCYFFLVMALPSALTSTSYTKKCSKIYVHKEWRDLTVKDRLAYIRAVKCLQALPSSIPTISRSRYEDFQATHIELTERIHLVGHFLPWHRHQINLYGKALRKEFWDWTRDGDNAKRPLAQSPIFDDVTGFGGDGVPGTYTLPDDVSQTPEPYRYVGCVQTGPFRDSVYTVHLGPGKLKTNHCMIRGINETWRPILSTENVRKQLASKTFEEFRLVIDDMTNGIHGMGHAAVGGEMTNIYSAGADPLFYLHHQNLDRMWWHWQQKGNNRLSEISGPTMQNGNETVTLDFEMDFPALGPNVTVGKVMDISKEPNCYTFDY</sequence>
<name>A0A8H6HKA3_9AGAR</name>
<dbReference type="Pfam" id="PF00264">
    <property type="entry name" value="Tyrosinase"/>
    <property type="match status" value="1"/>
</dbReference>
<keyword evidence="1" id="KW-0479">Metal-binding</keyword>
<dbReference type="GO" id="GO:0046872">
    <property type="term" value="F:metal ion binding"/>
    <property type="evidence" value="ECO:0007669"/>
    <property type="project" value="UniProtKB-KW"/>
</dbReference>
<accession>A0A8H6HKA3</accession>
<dbReference type="OrthoDB" id="6132182at2759"/>
<dbReference type="InterPro" id="IPR008922">
    <property type="entry name" value="Di-copper_centre_dom_sf"/>
</dbReference>
<evidence type="ECO:0000313" key="4">
    <source>
        <dbReference type="EMBL" id="KAF6747286.1"/>
    </source>
</evidence>
<keyword evidence="5" id="KW-1185">Reference proteome</keyword>
<dbReference type="PRINTS" id="PR00092">
    <property type="entry name" value="TYROSINASE"/>
</dbReference>
<dbReference type="GO" id="GO:0016491">
    <property type="term" value="F:oxidoreductase activity"/>
    <property type="evidence" value="ECO:0007669"/>
    <property type="project" value="InterPro"/>
</dbReference>
<reference evidence="4 5" key="1">
    <citation type="submission" date="2020-07" db="EMBL/GenBank/DDBJ databases">
        <title>Comparative genomics of pyrophilous fungi reveals a link between fire events and developmental genes.</title>
        <authorList>
            <consortium name="DOE Joint Genome Institute"/>
            <person name="Steindorff A.S."/>
            <person name="Carver A."/>
            <person name="Calhoun S."/>
            <person name="Stillman K."/>
            <person name="Liu H."/>
            <person name="Lipzen A."/>
            <person name="Pangilinan J."/>
            <person name="Labutti K."/>
            <person name="Bruns T.D."/>
            <person name="Grigoriev I.V."/>
        </authorList>
    </citation>
    <scope>NUCLEOTIDE SEQUENCE [LARGE SCALE GENOMIC DNA]</scope>
    <source>
        <strain evidence="4 5">CBS 144469</strain>
    </source>
</reference>
<feature type="domain" description="Tyrosinase copper-binding" evidence="3">
    <location>
        <begin position="263"/>
        <end position="274"/>
    </location>
</feature>
<dbReference type="EMBL" id="JACGCI010000083">
    <property type="protein sequence ID" value="KAF6747286.1"/>
    <property type="molecule type" value="Genomic_DNA"/>
</dbReference>
<dbReference type="PROSITE" id="PS00498">
    <property type="entry name" value="TYROSINASE_2"/>
    <property type="match status" value="1"/>
</dbReference>
<gene>
    <name evidence="4" type="ORF">DFP72DRAFT_1075543</name>
</gene>
<dbReference type="Gene3D" id="1.10.1280.10">
    <property type="entry name" value="Di-copper center containing domain from catechol oxidase"/>
    <property type="match status" value="1"/>
</dbReference>
<dbReference type="InterPro" id="IPR002227">
    <property type="entry name" value="Tyrosinase_Cu-bd"/>
</dbReference>
<evidence type="ECO:0000259" key="3">
    <source>
        <dbReference type="PROSITE" id="PS00498"/>
    </source>
</evidence>
<proteinExistence type="predicted"/>
<dbReference type="Proteomes" id="UP000521943">
    <property type="component" value="Unassembled WGS sequence"/>
</dbReference>
<evidence type="ECO:0000256" key="2">
    <source>
        <dbReference type="ARBA" id="ARBA00023008"/>
    </source>
</evidence>
<protein>
    <recommendedName>
        <fullName evidence="3">Tyrosinase copper-binding domain-containing protein</fullName>
    </recommendedName>
</protein>
<comment type="caution">
    <text evidence="4">The sequence shown here is derived from an EMBL/GenBank/DDBJ whole genome shotgun (WGS) entry which is preliminary data.</text>
</comment>
<dbReference type="InterPro" id="IPR050316">
    <property type="entry name" value="Tyrosinase/Hemocyanin"/>
</dbReference>